<dbReference type="PANTHER" id="PTHR43173">
    <property type="entry name" value="ABC1 FAMILY PROTEIN"/>
    <property type="match status" value="1"/>
</dbReference>
<dbReference type="InterPro" id="IPR004147">
    <property type="entry name" value="ABC1_dom"/>
</dbReference>
<protein>
    <recommendedName>
        <fullName evidence="1">ABC1 atypical kinase-like domain-containing protein</fullName>
    </recommendedName>
</protein>
<evidence type="ECO:0000313" key="2">
    <source>
        <dbReference type="EMBL" id="CAK9062084.1"/>
    </source>
</evidence>
<dbReference type="Pfam" id="PF03109">
    <property type="entry name" value="ABC1"/>
    <property type="match status" value="1"/>
</dbReference>
<dbReference type="EMBL" id="CAXAMN010021673">
    <property type="protein sequence ID" value="CAK9062084.1"/>
    <property type="molecule type" value="Genomic_DNA"/>
</dbReference>
<dbReference type="InterPro" id="IPR051130">
    <property type="entry name" value="Mito_struct-func_regulator"/>
</dbReference>
<dbReference type="PANTHER" id="PTHR43173:SF34">
    <property type="entry name" value="ABC1 ATYPICAL KINASE-LIKE DOMAIN-CONTAINING PROTEIN"/>
    <property type="match status" value="1"/>
</dbReference>
<feature type="non-terminal residue" evidence="2">
    <location>
        <position position="1"/>
    </location>
</feature>
<evidence type="ECO:0000259" key="1">
    <source>
        <dbReference type="Pfam" id="PF03109"/>
    </source>
</evidence>
<keyword evidence="3" id="KW-1185">Reference proteome</keyword>
<name>A0ABP0NEV7_9DINO</name>
<evidence type="ECO:0000313" key="3">
    <source>
        <dbReference type="Proteomes" id="UP001642484"/>
    </source>
</evidence>
<feature type="domain" description="ABC1 atypical kinase-like" evidence="1">
    <location>
        <begin position="110"/>
        <end position="177"/>
    </location>
</feature>
<dbReference type="Proteomes" id="UP001642484">
    <property type="component" value="Unassembled WGS sequence"/>
</dbReference>
<reference evidence="2 3" key="1">
    <citation type="submission" date="2024-02" db="EMBL/GenBank/DDBJ databases">
        <authorList>
            <person name="Chen Y."/>
            <person name="Shah S."/>
            <person name="Dougan E. K."/>
            <person name="Thang M."/>
            <person name="Chan C."/>
        </authorList>
    </citation>
    <scope>NUCLEOTIDE SEQUENCE [LARGE SCALE GENOMIC DNA]</scope>
</reference>
<comment type="caution">
    <text evidence="2">The sequence shown here is derived from an EMBL/GenBank/DDBJ whole genome shotgun (WGS) entry which is preliminary data.</text>
</comment>
<gene>
    <name evidence="2" type="ORF">CCMP2556_LOCUS30535</name>
</gene>
<accession>A0ABP0NEV7</accession>
<proteinExistence type="predicted"/>
<sequence length="288" mass="32180">ERLEGVPIRQHVIPLMKVFAEAHGTSWDELNRILESKDVTKVDLENPAVRRVLRMGEITEWQSRLLSLGIQARNCVGRIVGGCAEGVCKVEPPRWSKCIPVPLNGPRFARLLYDVHGYEIFQLGLFNSDPHAGNVFMMPDGKLGLIDYGACMRLTATQRTCIAKLLIAIADEDDEAVPPAFWACGFRSKNQDPRLALLLAHVFFNRGPYPYDMNRLEPKVGMPVDIDIMTLDSYLRGGELDDIEDFPGHLVMLQRCAMVLSGLALELGAGRLSSAQMLKPQAELWLLQ</sequence>
<organism evidence="2 3">
    <name type="scientific">Durusdinium trenchii</name>
    <dbReference type="NCBI Taxonomy" id="1381693"/>
    <lineage>
        <taxon>Eukaryota</taxon>
        <taxon>Sar</taxon>
        <taxon>Alveolata</taxon>
        <taxon>Dinophyceae</taxon>
        <taxon>Suessiales</taxon>
        <taxon>Symbiodiniaceae</taxon>
        <taxon>Durusdinium</taxon>
    </lineage>
</organism>